<proteinExistence type="predicted"/>
<dbReference type="InterPro" id="IPR012662">
    <property type="entry name" value="CHP02449"/>
</dbReference>
<evidence type="ECO:0000313" key="2">
    <source>
        <dbReference type="EMBL" id="MFC4308340.1"/>
    </source>
</evidence>
<protein>
    <submittedName>
        <fullName evidence="2">TIGR02449 family protein</fullName>
    </submittedName>
</protein>
<keyword evidence="3" id="KW-1185">Reference proteome</keyword>
<reference evidence="3" key="1">
    <citation type="journal article" date="2019" name="Int. J. Syst. Evol. Microbiol.">
        <title>The Global Catalogue of Microorganisms (GCM) 10K type strain sequencing project: providing services to taxonomists for standard genome sequencing and annotation.</title>
        <authorList>
            <consortium name="The Broad Institute Genomics Platform"/>
            <consortium name="The Broad Institute Genome Sequencing Center for Infectious Disease"/>
            <person name="Wu L."/>
            <person name="Ma J."/>
        </authorList>
    </citation>
    <scope>NUCLEOTIDE SEQUENCE [LARGE SCALE GENOMIC DNA]</scope>
    <source>
        <strain evidence="3">CGMCC 1.10759</strain>
    </source>
</reference>
<sequence length="83" mass="9376">MNPGSSNGSGASRAVVDQELKQLERRVDELVALVSQLQEENRALRQRQDSMMTERATLLQKNEQVRARVEAMIGRLKAMEHNA</sequence>
<dbReference type="Gene3D" id="1.20.5.340">
    <property type="match status" value="1"/>
</dbReference>
<comment type="caution">
    <text evidence="2">The sequence shown here is derived from an EMBL/GenBank/DDBJ whole genome shotgun (WGS) entry which is preliminary data.</text>
</comment>
<gene>
    <name evidence="2" type="ORF">ACFPN2_04540</name>
</gene>
<dbReference type="RefSeq" id="WP_380595439.1">
    <property type="nucleotide sequence ID" value="NZ_JBHSDU010000002.1"/>
</dbReference>
<feature type="coiled-coil region" evidence="1">
    <location>
        <begin position="13"/>
        <end position="82"/>
    </location>
</feature>
<accession>A0ABV8SMU1</accession>
<dbReference type="NCBIfam" id="TIGR02449">
    <property type="entry name" value="TIGR02449 family protein"/>
    <property type="match status" value="1"/>
</dbReference>
<keyword evidence="1" id="KW-0175">Coiled coil</keyword>
<evidence type="ECO:0000313" key="3">
    <source>
        <dbReference type="Proteomes" id="UP001595904"/>
    </source>
</evidence>
<name>A0ABV8SMU1_9GAMM</name>
<organism evidence="2 3">
    <name type="scientific">Steroidobacter flavus</name>
    <dbReference type="NCBI Taxonomy" id="1842136"/>
    <lineage>
        <taxon>Bacteria</taxon>
        <taxon>Pseudomonadati</taxon>
        <taxon>Pseudomonadota</taxon>
        <taxon>Gammaproteobacteria</taxon>
        <taxon>Steroidobacterales</taxon>
        <taxon>Steroidobacteraceae</taxon>
        <taxon>Steroidobacter</taxon>
    </lineage>
</organism>
<evidence type="ECO:0000256" key="1">
    <source>
        <dbReference type="SAM" id="Coils"/>
    </source>
</evidence>
<dbReference type="Proteomes" id="UP001595904">
    <property type="component" value="Unassembled WGS sequence"/>
</dbReference>
<dbReference type="EMBL" id="JBHSDU010000002">
    <property type="protein sequence ID" value="MFC4308340.1"/>
    <property type="molecule type" value="Genomic_DNA"/>
</dbReference>